<keyword evidence="1" id="KW-1133">Transmembrane helix</keyword>
<evidence type="ECO:0000313" key="2">
    <source>
        <dbReference type="EMBL" id="KAJ4145590.1"/>
    </source>
</evidence>
<keyword evidence="1" id="KW-0472">Membrane</keyword>
<dbReference type="RefSeq" id="XP_056049260.1">
    <property type="nucleotide sequence ID" value="XM_056195652.1"/>
</dbReference>
<sequence>MVVLIVSIAYAYEDLSIQTSRRVLEMISMNVLLHWTLVWTAPPHVQWGKDFLAMVTFYTLILWLIWIAVAADSFA</sequence>
<dbReference type="EMBL" id="JAJHUN010000011">
    <property type="protein sequence ID" value="KAJ4145590.1"/>
    <property type="molecule type" value="Genomic_DNA"/>
</dbReference>
<dbReference type="KEGG" id="amus:LMH87_004437"/>
<comment type="caution">
    <text evidence="2">The sequence shown here is derived from an EMBL/GenBank/DDBJ whole genome shotgun (WGS) entry which is preliminary data.</text>
</comment>
<gene>
    <name evidence="2" type="ORF">LMH87_004437</name>
</gene>
<dbReference type="Proteomes" id="UP001144673">
    <property type="component" value="Chromosome 2"/>
</dbReference>
<dbReference type="GeneID" id="80891596"/>
<accession>A0A9W8UHW1</accession>
<evidence type="ECO:0000313" key="3">
    <source>
        <dbReference type="Proteomes" id="UP001144673"/>
    </source>
</evidence>
<organism evidence="2 3">
    <name type="scientific">Akanthomyces muscarius</name>
    <name type="common">Entomopathogenic fungus</name>
    <name type="synonym">Lecanicillium muscarium</name>
    <dbReference type="NCBI Taxonomy" id="2231603"/>
    <lineage>
        <taxon>Eukaryota</taxon>
        <taxon>Fungi</taxon>
        <taxon>Dikarya</taxon>
        <taxon>Ascomycota</taxon>
        <taxon>Pezizomycotina</taxon>
        <taxon>Sordariomycetes</taxon>
        <taxon>Hypocreomycetidae</taxon>
        <taxon>Hypocreales</taxon>
        <taxon>Cordycipitaceae</taxon>
        <taxon>Akanthomyces</taxon>
    </lineage>
</organism>
<keyword evidence="3" id="KW-1185">Reference proteome</keyword>
<protein>
    <submittedName>
        <fullName evidence="2">Uncharacterized protein</fullName>
    </submittedName>
</protein>
<keyword evidence="1" id="KW-0812">Transmembrane</keyword>
<proteinExistence type="predicted"/>
<evidence type="ECO:0000256" key="1">
    <source>
        <dbReference type="SAM" id="Phobius"/>
    </source>
</evidence>
<dbReference type="AlphaFoldDB" id="A0A9W8UHW1"/>
<name>A0A9W8UHW1_AKAMU</name>
<feature type="transmembrane region" description="Helical" evidence="1">
    <location>
        <begin position="51"/>
        <end position="71"/>
    </location>
</feature>
<reference evidence="2" key="1">
    <citation type="journal article" date="2023" name="Access Microbiol">
        <title>De-novo genome assembly for Akanthomyces muscarius, a biocontrol agent of insect agricultural pests.</title>
        <authorList>
            <person name="Erdos Z."/>
            <person name="Studholme D.J."/>
            <person name="Raymond B."/>
            <person name="Sharma M."/>
        </authorList>
    </citation>
    <scope>NUCLEOTIDE SEQUENCE</scope>
    <source>
        <strain evidence="2">Ve6</strain>
    </source>
</reference>